<keyword evidence="2" id="KW-0812">Transmembrane</keyword>
<dbReference type="InterPro" id="IPR007391">
    <property type="entry name" value="Vancomycin_resist_VanW"/>
</dbReference>
<dbReference type="Proteomes" id="UP000321816">
    <property type="component" value="Chromosome"/>
</dbReference>
<keyword evidence="2" id="KW-1133">Transmembrane helix</keyword>
<feature type="compositionally biased region" description="Acidic residues" evidence="1">
    <location>
        <begin position="392"/>
        <end position="404"/>
    </location>
</feature>
<reference evidence="3 4" key="1">
    <citation type="submission" date="2024-01" db="EMBL/GenBank/DDBJ databases">
        <title>Complete Genome Sequence of Alkalicoccus halolimnae BZ-SZ-XJ29T, a Moderately Halophilic Bacterium Isolated from a Salt Lake.</title>
        <authorList>
            <person name="Zhao B."/>
        </authorList>
    </citation>
    <scope>NUCLEOTIDE SEQUENCE [LARGE SCALE GENOMIC DNA]</scope>
    <source>
        <strain evidence="3 4">BZ-SZ-XJ29</strain>
    </source>
</reference>
<dbReference type="PANTHER" id="PTHR35788:SF1">
    <property type="entry name" value="EXPORTED PROTEIN"/>
    <property type="match status" value="1"/>
</dbReference>
<dbReference type="RefSeq" id="WP_338484769.1">
    <property type="nucleotide sequence ID" value="NZ_CP144914.1"/>
</dbReference>
<evidence type="ECO:0000313" key="4">
    <source>
        <dbReference type="Proteomes" id="UP000321816"/>
    </source>
</evidence>
<feature type="transmembrane region" description="Helical" evidence="2">
    <location>
        <begin position="6"/>
        <end position="32"/>
    </location>
</feature>
<organism evidence="3 4">
    <name type="scientific">Alkalicoccus halolimnae</name>
    <dbReference type="NCBI Taxonomy" id="1667239"/>
    <lineage>
        <taxon>Bacteria</taxon>
        <taxon>Bacillati</taxon>
        <taxon>Bacillota</taxon>
        <taxon>Bacilli</taxon>
        <taxon>Bacillales</taxon>
        <taxon>Bacillaceae</taxon>
        <taxon>Alkalicoccus</taxon>
    </lineage>
</organism>
<evidence type="ECO:0000256" key="1">
    <source>
        <dbReference type="SAM" id="MobiDB-lite"/>
    </source>
</evidence>
<dbReference type="EMBL" id="CP144914">
    <property type="protein sequence ID" value="WWD79193.1"/>
    <property type="molecule type" value="Genomic_DNA"/>
</dbReference>
<keyword evidence="2" id="KW-0472">Membrane</keyword>
<evidence type="ECO:0000256" key="2">
    <source>
        <dbReference type="SAM" id="Phobius"/>
    </source>
</evidence>
<accession>A0AAJ8N1J9</accession>
<name>A0AAJ8N1J9_9BACI</name>
<protein>
    <submittedName>
        <fullName evidence="3">VanW family protein</fullName>
    </submittedName>
</protein>
<dbReference type="AlphaFoldDB" id="A0AAJ8N1J9"/>
<dbReference type="Pfam" id="PF04294">
    <property type="entry name" value="VanW"/>
    <property type="match status" value="1"/>
</dbReference>
<feature type="compositionally biased region" description="Polar residues" evidence="1">
    <location>
        <begin position="446"/>
        <end position="460"/>
    </location>
</feature>
<proteinExistence type="predicted"/>
<feature type="compositionally biased region" description="Gly residues" evidence="1">
    <location>
        <begin position="497"/>
        <end position="507"/>
    </location>
</feature>
<keyword evidence="4" id="KW-1185">Reference proteome</keyword>
<feature type="compositionally biased region" description="Acidic residues" evidence="1">
    <location>
        <begin position="429"/>
        <end position="440"/>
    </location>
</feature>
<sequence length="664" mass="73939">MTKLKWFGASFIVIAGSIAFMLVFAFTGQLMYQISFQQERMQEDTFIAGVDVSELNRYEAMSALSEEVETWEEDFRYYLTWYDEEQEVPQEAISVQIEPAVEQMLENPELREGTVPISVDQTLLQETLEEFSFREDMRDAVNVMELASDIETELGGLPEGEQSMQLHGYLESFAEPEQGLLSEASRTGGMSAQLRDVLPADGRIVIEGGTSFSLLEMLGGGLLEEETMAALSSAVFETVAATNFDIQERHQRHELPDIVPAGYDANVEANERDFRFFNPNDYTYELEIVTNGGDLQVSLYGHEFPYDIDVRVEETARTSPETRIRYSTQTAENSTQTVENGRDGFRMETVRVVSYDDAFEPLDEEVLAEDYYAPLHSVEERNIASRVPEKEEPFEDFPWDENEQNDSGSNGSGMNGAFEQWLDEGSPGEFDDWLFDDNGFDFDNGTSPENGFNGGSTTPAPSEEAYDEWRNEGSPGEFEDWFNENNGFDEGPRPGNGFNGGDGGFGNGSTAPVPSEEAYDEWRNEGSPGEFEDWFNENNGFDEGPRPGNGFNGGDGGFGNGSTAPVPSEEAYEEWENEGSPGEFENWIEENEREDFENGAPSDGQVPPETKGAFEQWLEEGSPASFEQWKSERNGSRNDIGNDDPGMGGPPSGESTPPVKGEGK</sequence>
<dbReference type="InterPro" id="IPR052913">
    <property type="entry name" value="Glycopeptide_resist_protein"/>
</dbReference>
<dbReference type="PANTHER" id="PTHR35788">
    <property type="entry name" value="EXPORTED PROTEIN-RELATED"/>
    <property type="match status" value="1"/>
</dbReference>
<feature type="compositionally biased region" description="Acidic residues" evidence="1">
    <location>
        <begin position="586"/>
        <end position="597"/>
    </location>
</feature>
<evidence type="ECO:0000313" key="3">
    <source>
        <dbReference type="EMBL" id="WWD79193.1"/>
    </source>
</evidence>
<gene>
    <name evidence="3" type="ORF">FTX54_012295</name>
</gene>
<dbReference type="KEGG" id="ahal:FTX54_012295"/>
<feature type="region of interest" description="Disordered" evidence="1">
    <location>
        <begin position="383"/>
        <end position="664"/>
    </location>
</feature>
<feature type="compositionally biased region" description="Gly residues" evidence="1">
    <location>
        <begin position="550"/>
        <end position="560"/>
    </location>
</feature>